<comment type="caution">
    <text evidence="3">The sequence shown here is derived from an EMBL/GenBank/DDBJ whole genome shotgun (WGS) entry which is preliminary data.</text>
</comment>
<keyword evidence="1" id="KW-0732">Signal</keyword>
<gene>
    <name evidence="3" type="ORF">QYB95_01350</name>
</gene>
<accession>A0ABT8GL79</accession>
<evidence type="ECO:0000259" key="2">
    <source>
        <dbReference type="Pfam" id="PF07833"/>
    </source>
</evidence>
<dbReference type="EMBL" id="JAUHTQ010000001">
    <property type="protein sequence ID" value="MDN4492172.1"/>
    <property type="molecule type" value="Genomic_DNA"/>
</dbReference>
<organism evidence="3 4">
    <name type="scientific">Ureibacillus aquaedulcis</name>
    <dbReference type="NCBI Taxonomy" id="3058421"/>
    <lineage>
        <taxon>Bacteria</taxon>
        <taxon>Bacillati</taxon>
        <taxon>Bacillota</taxon>
        <taxon>Bacilli</taxon>
        <taxon>Bacillales</taxon>
        <taxon>Caryophanaceae</taxon>
        <taxon>Ureibacillus</taxon>
    </lineage>
</organism>
<keyword evidence="4" id="KW-1185">Reference proteome</keyword>
<feature type="chain" id="PRO_5046234215" evidence="1">
    <location>
        <begin position="24"/>
        <end position="639"/>
    </location>
</feature>
<evidence type="ECO:0000256" key="1">
    <source>
        <dbReference type="SAM" id="SignalP"/>
    </source>
</evidence>
<dbReference type="InterPro" id="IPR036582">
    <property type="entry name" value="Mao_N_sf"/>
</dbReference>
<dbReference type="SUPFAM" id="SSF55383">
    <property type="entry name" value="Copper amine oxidase, domain N"/>
    <property type="match status" value="1"/>
</dbReference>
<feature type="domain" description="Copper amine oxidase-like N-terminal" evidence="2">
    <location>
        <begin position="43"/>
        <end position="149"/>
    </location>
</feature>
<name>A0ABT8GL79_9BACL</name>
<dbReference type="RefSeq" id="WP_301136277.1">
    <property type="nucleotide sequence ID" value="NZ_JAUHTQ010000001.1"/>
</dbReference>
<evidence type="ECO:0000313" key="3">
    <source>
        <dbReference type="EMBL" id="MDN4492172.1"/>
    </source>
</evidence>
<dbReference type="Proteomes" id="UP001172743">
    <property type="component" value="Unassembled WGS sequence"/>
</dbReference>
<dbReference type="Gene3D" id="3.30.457.10">
    <property type="entry name" value="Copper amine oxidase-like, N-terminal domain"/>
    <property type="match status" value="2"/>
</dbReference>
<feature type="signal peptide" evidence="1">
    <location>
        <begin position="1"/>
        <end position="23"/>
    </location>
</feature>
<protein>
    <submittedName>
        <fullName evidence="3">Copper amine oxidase N-terminal domain-containing protein</fullName>
    </submittedName>
</protein>
<dbReference type="Pfam" id="PF07833">
    <property type="entry name" value="Cu_amine_oxidN1"/>
    <property type="match status" value="2"/>
</dbReference>
<dbReference type="InterPro" id="IPR012854">
    <property type="entry name" value="Cu_amine_oxidase-like_N"/>
</dbReference>
<proteinExistence type="predicted"/>
<feature type="domain" description="Copper amine oxidase-like N-terminal" evidence="2">
    <location>
        <begin position="176"/>
        <end position="284"/>
    </location>
</feature>
<sequence>MLRILVVSLVSLIALFSTFQNEAAASTAIGKNLYLMKGVTIELNGEKITFDDPILSKSNYLLLPMRDFYEAIGATVTWNKKSQTASSIKNGHIVDLTINSKKAKVDGKSTFVQVAPMLYKNSTYVPLRFVSENFDGTVTWNQKQQKVTIALTDDPDLPNTPTVPDSKPTNKSILHMNDSRIIMDEPIITRNGRTYVPAKYFVTYLENAYGNKLSNTEYELTVAETNFVFTNDSNRIYVDGQSMEVSEIPFSQYGETYVPVHFIINSLTNGGRIQYNRANEELYIYINEYIFSGKKLDLSYGSLKVPELVPTATLEGTRDLLVSDNPETLTSSHITTDTTTLAQYNVQTTSSKKEHSIFGWHLNYLNTKAKIGITIQNVSESNTLEIAKAEGASKISLNNSIKYEIGLPLADAYLNGNLRTSQGDGIQIAPGETKVIESYLLDEGKALGFLTDLDVHSLNGANGEYIIRVVLSKKDEDNLEEIHSEPISLLNQHPRGAWPSSTIATSLPTYTVDSAQVGYNLSNGKTDYLLTAENSLTNINGAGGNPGHFGMTYKVNVPVSNPSTEEKVIKIKLAGRGGQYSGAIRYNGEVYLIPTIKPGVSYVELPEYVISGGSDDTIQLELMHAGGGNLPVAVYVETK</sequence>
<reference evidence="3" key="1">
    <citation type="submission" date="2023-07" db="EMBL/GenBank/DDBJ databases">
        <title>Ureibacillus sp. isolated from freshwater well.</title>
        <authorList>
            <person name="Kirdat K."/>
            <person name="Bhatt A."/>
            <person name="Teware R."/>
            <person name="Bhavsar Y."/>
            <person name="Yadav A."/>
        </authorList>
    </citation>
    <scope>NUCLEOTIDE SEQUENCE</scope>
    <source>
        <strain evidence="3">BA0131</strain>
    </source>
</reference>
<evidence type="ECO:0000313" key="4">
    <source>
        <dbReference type="Proteomes" id="UP001172743"/>
    </source>
</evidence>